<accession>A0A8H6HGC1</accession>
<proteinExistence type="predicted"/>
<protein>
    <recommendedName>
        <fullName evidence="3">DDE-1 domain-containing protein</fullName>
    </recommendedName>
</protein>
<keyword evidence="2" id="KW-1185">Reference proteome</keyword>
<reference evidence="1 2" key="1">
    <citation type="submission" date="2020-07" db="EMBL/GenBank/DDBJ databases">
        <title>Comparative genomics of pyrophilous fungi reveals a link between fire events and developmental genes.</title>
        <authorList>
            <consortium name="DOE Joint Genome Institute"/>
            <person name="Steindorff A.S."/>
            <person name="Carver A."/>
            <person name="Calhoun S."/>
            <person name="Stillman K."/>
            <person name="Liu H."/>
            <person name="Lipzen A."/>
            <person name="Pangilinan J."/>
            <person name="Labutti K."/>
            <person name="Bruns T.D."/>
            <person name="Grigoriev I.V."/>
        </authorList>
    </citation>
    <scope>NUCLEOTIDE SEQUENCE [LARGE SCALE GENOMIC DNA]</scope>
    <source>
        <strain evidence="1 2">CBS 144469</strain>
    </source>
</reference>
<evidence type="ECO:0008006" key="3">
    <source>
        <dbReference type="Google" id="ProtNLM"/>
    </source>
</evidence>
<sequence>LEWSKRKATQAAQKLPDDWEEQCVRSCMRKSWIIREHDIVPALFINSDQTQAVYAPGDKMTWNKTGVKQVRMVGLEEKRAFTVVVSVASDGTALPFQAIYTGKSPVSVPSASAPDYDNLVGAGCKLVYSDTSTYWSNQATMRQLVEDIIEPYIARVKARLKLPQWAKCLWTIDVFSVHRSAEFRAYVKEHHPNIILDFVPGGCT</sequence>
<comment type="caution">
    <text evidence="1">The sequence shown here is derived from an EMBL/GenBank/DDBJ whole genome shotgun (WGS) entry which is preliminary data.</text>
</comment>
<evidence type="ECO:0000313" key="1">
    <source>
        <dbReference type="EMBL" id="KAF6746488.1"/>
    </source>
</evidence>
<dbReference type="Proteomes" id="UP000521943">
    <property type="component" value="Unassembled WGS sequence"/>
</dbReference>
<name>A0A8H6HGC1_9AGAR</name>
<dbReference type="EMBL" id="JACGCI010000092">
    <property type="protein sequence ID" value="KAF6746488.1"/>
    <property type="molecule type" value="Genomic_DNA"/>
</dbReference>
<dbReference type="AlphaFoldDB" id="A0A8H6HGC1"/>
<evidence type="ECO:0000313" key="2">
    <source>
        <dbReference type="Proteomes" id="UP000521943"/>
    </source>
</evidence>
<feature type="non-terminal residue" evidence="1">
    <location>
        <position position="1"/>
    </location>
</feature>
<organism evidence="1 2">
    <name type="scientific">Ephemerocybe angulata</name>
    <dbReference type="NCBI Taxonomy" id="980116"/>
    <lineage>
        <taxon>Eukaryota</taxon>
        <taxon>Fungi</taxon>
        <taxon>Dikarya</taxon>
        <taxon>Basidiomycota</taxon>
        <taxon>Agaricomycotina</taxon>
        <taxon>Agaricomycetes</taxon>
        <taxon>Agaricomycetidae</taxon>
        <taxon>Agaricales</taxon>
        <taxon>Agaricineae</taxon>
        <taxon>Psathyrellaceae</taxon>
        <taxon>Ephemerocybe</taxon>
    </lineage>
</organism>
<dbReference type="OrthoDB" id="3341102at2759"/>
<feature type="non-terminal residue" evidence="1">
    <location>
        <position position="204"/>
    </location>
</feature>
<gene>
    <name evidence="1" type="ORF">DFP72DRAFT_747080</name>
</gene>